<evidence type="ECO:0000256" key="1">
    <source>
        <dbReference type="ARBA" id="ARBA00001974"/>
    </source>
</evidence>
<dbReference type="Pfam" id="PF05199">
    <property type="entry name" value="GMC_oxred_C"/>
    <property type="match status" value="1"/>
</dbReference>
<dbReference type="PANTHER" id="PTHR42784:SF1">
    <property type="entry name" value="PYRANOSE 2-OXIDASE"/>
    <property type="match status" value="1"/>
</dbReference>
<dbReference type="OrthoDB" id="9787779at2"/>
<dbReference type="SUPFAM" id="SSF51905">
    <property type="entry name" value="FAD/NAD(P)-binding domain"/>
    <property type="match status" value="1"/>
</dbReference>
<keyword evidence="4" id="KW-0274">FAD</keyword>
<dbReference type="AlphaFoldDB" id="A0A2N5X092"/>
<dbReference type="InterPro" id="IPR007867">
    <property type="entry name" value="GMC_OxRtase_C"/>
</dbReference>
<dbReference type="RefSeq" id="WP_101518467.1">
    <property type="nucleotide sequence ID" value="NZ_PKUS01000022.1"/>
</dbReference>
<keyword evidence="8" id="KW-1185">Reference proteome</keyword>
<evidence type="ECO:0000313" key="8">
    <source>
        <dbReference type="Proteomes" id="UP000235005"/>
    </source>
</evidence>
<dbReference type="GO" id="GO:0016614">
    <property type="term" value="F:oxidoreductase activity, acting on CH-OH group of donors"/>
    <property type="evidence" value="ECO:0007669"/>
    <property type="project" value="InterPro"/>
</dbReference>
<dbReference type="InterPro" id="IPR036188">
    <property type="entry name" value="FAD/NAD-bd_sf"/>
</dbReference>
<evidence type="ECO:0000259" key="6">
    <source>
        <dbReference type="Pfam" id="PF05199"/>
    </source>
</evidence>
<proteinExistence type="inferred from homology"/>
<evidence type="ECO:0000256" key="4">
    <source>
        <dbReference type="ARBA" id="ARBA00022827"/>
    </source>
</evidence>
<keyword evidence="3" id="KW-0285">Flavoprotein</keyword>
<dbReference type="Gene3D" id="3.50.50.60">
    <property type="entry name" value="FAD/NAD(P)-binding domain"/>
    <property type="match status" value="2"/>
</dbReference>
<dbReference type="Proteomes" id="UP000235005">
    <property type="component" value="Unassembled WGS sequence"/>
</dbReference>
<reference evidence="7 8" key="1">
    <citation type="submission" date="2018-01" db="EMBL/GenBank/DDBJ databases">
        <title>The draft genome sequence of Halioglobus lutimaris HF004.</title>
        <authorList>
            <person name="Du Z.-J."/>
            <person name="Shi M.-J."/>
        </authorList>
    </citation>
    <scope>NUCLEOTIDE SEQUENCE [LARGE SCALE GENOMIC DNA]</scope>
    <source>
        <strain evidence="7 8">HF004</strain>
    </source>
</reference>
<protein>
    <recommendedName>
        <fullName evidence="6">Glucose-methanol-choline oxidoreductase C-terminal domain-containing protein</fullName>
    </recommendedName>
</protein>
<dbReference type="EMBL" id="PKUS01000022">
    <property type="protein sequence ID" value="PLW67876.1"/>
    <property type="molecule type" value="Genomic_DNA"/>
</dbReference>
<evidence type="ECO:0000256" key="2">
    <source>
        <dbReference type="ARBA" id="ARBA00010790"/>
    </source>
</evidence>
<gene>
    <name evidence="7" type="ORF">C0039_14630</name>
</gene>
<comment type="similarity">
    <text evidence="2">Belongs to the GMC oxidoreductase family.</text>
</comment>
<name>A0A2N5X092_9GAMM</name>
<comment type="cofactor">
    <cofactor evidence="1">
        <name>FAD</name>
        <dbReference type="ChEBI" id="CHEBI:57692"/>
    </cofactor>
</comment>
<evidence type="ECO:0000313" key="7">
    <source>
        <dbReference type="EMBL" id="PLW67876.1"/>
    </source>
</evidence>
<evidence type="ECO:0000256" key="5">
    <source>
        <dbReference type="ARBA" id="ARBA00023002"/>
    </source>
</evidence>
<keyword evidence="5" id="KW-0560">Oxidoreductase</keyword>
<organism evidence="7 8">
    <name type="scientific">Pseudohalioglobus lutimaris</name>
    <dbReference type="NCBI Taxonomy" id="1737061"/>
    <lineage>
        <taxon>Bacteria</taxon>
        <taxon>Pseudomonadati</taxon>
        <taxon>Pseudomonadota</taxon>
        <taxon>Gammaproteobacteria</taxon>
        <taxon>Cellvibrionales</taxon>
        <taxon>Halieaceae</taxon>
        <taxon>Pseudohalioglobus</taxon>
    </lineage>
</organism>
<feature type="domain" description="Glucose-methanol-choline oxidoreductase C-terminal" evidence="6">
    <location>
        <begin position="367"/>
        <end position="486"/>
    </location>
</feature>
<dbReference type="InterPro" id="IPR051473">
    <property type="entry name" value="P2Ox-like"/>
</dbReference>
<comment type="caution">
    <text evidence="7">The sequence shown here is derived from an EMBL/GenBank/DDBJ whole genome shotgun (WGS) entry which is preliminary data.</text>
</comment>
<sequence>MIADLNDALQDPFAGSNYDVCICGAGVAGITLALKLSKRLNVLLLEGGGFDYSSESQSVYQGENVGDDYVDPSIGRLRFLGGASNHWGGDCRPLDSYDFQPKAYLPDSGWPIQASDLKPYLKPAETMLELSHDDPWVEPSGPLQERLDASPSFQSINFKVSPPTRFGTRYRSELEQRSNISCYLNASVLDLQLSEDPSSLDHFRVRNYAGKEFQAKARIFVLATGGIENPRLLLNSDRQVPGGVGNQNQLVGRYFMDHLFCDPAEFIFEDAFSEYVDSNPFGDSFKGRLRQHICENQWIRDVIDDLRERDIDCLSSVRNFFSPSLELLEAERVLNFNVRMRVRTPGHGELTDGRIIMSSEQAPNPLSRIMLGDDLDQFGMRRVKLDWKVSALDIETIRRGIIRFGEAFARLELGRIKMTDWLLTDEIAARVRPVHHHMGTTRMGESPREGVVDSTQKVFGTKNLYVAGSSVFTTGGHANPTLTIVQMTLRLADHINSVV</sequence>
<evidence type="ECO:0000256" key="3">
    <source>
        <dbReference type="ARBA" id="ARBA00022630"/>
    </source>
</evidence>
<dbReference type="PANTHER" id="PTHR42784">
    <property type="entry name" value="PYRANOSE 2-OXIDASE"/>
    <property type="match status" value="1"/>
</dbReference>
<accession>A0A2N5X092</accession>